<proteinExistence type="predicted"/>
<keyword evidence="3" id="KW-1185">Reference proteome</keyword>
<evidence type="ECO:0000256" key="1">
    <source>
        <dbReference type="SAM" id="MobiDB-lite"/>
    </source>
</evidence>
<dbReference type="AlphaFoldDB" id="A0A0D1E338"/>
<feature type="compositionally biased region" description="Polar residues" evidence="1">
    <location>
        <begin position="323"/>
        <end position="334"/>
    </location>
</feature>
<reference evidence="2 3" key="1">
    <citation type="journal article" date="2006" name="Nature">
        <title>Insights from the genome of the biotrophic fungal plant pathogen Ustilago maydis.</title>
        <authorList>
            <person name="Kamper J."/>
            <person name="Kahmann R."/>
            <person name="Bolker M."/>
            <person name="Ma L.J."/>
            <person name="Brefort T."/>
            <person name="Saville B.J."/>
            <person name="Banuett F."/>
            <person name="Kronstad J.W."/>
            <person name="Gold S.E."/>
            <person name="Muller O."/>
            <person name="Perlin M.H."/>
            <person name="Wosten H.A."/>
            <person name="de Vries R."/>
            <person name="Ruiz-Herrera J."/>
            <person name="Reynaga-Pena C.G."/>
            <person name="Snetselaar K."/>
            <person name="McCann M."/>
            <person name="Perez-Martin J."/>
            <person name="Feldbrugge M."/>
            <person name="Basse C.W."/>
            <person name="Steinberg G."/>
            <person name="Ibeas J.I."/>
            <person name="Holloman W."/>
            <person name="Guzman P."/>
            <person name="Farman M."/>
            <person name="Stajich J.E."/>
            <person name="Sentandreu R."/>
            <person name="Gonzalez-Prieto J.M."/>
            <person name="Kennell J.C."/>
            <person name="Molina L."/>
            <person name="Schirawski J."/>
            <person name="Mendoza-Mendoza A."/>
            <person name="Greilinger D."/>
            <person name="Munch K."/>
            <person name="Rossel N."/>
            <person name="Scherer M."/>
            <person name="Vranes M."/>
            <person name="Ladendorf O."/>
            <person name="Vincon V."/>
            <person name="Fuchs U."/>
            <person name="Sandrock B."/>
            <person name="Meng S."/>
            <person name="Ho E.C."/>
            <person name="Cahill M.J."/>
            <person name="Boyce K.J."/>
            <person name="Klose J."/>
            <person name="Klosterman S.J."/>
            <person name="Deelstra H.J."/>
            <person name="Ortiz-Castellanos L."/>
            <person name="Li W."/>
            <person name="Sanchez-Alonso P."/>
            <person name="Schreier P.H."/>
            <person name="Hauser-Hahn I."/>
            <person name="Vaupel M."/>
            <person name="Koopmann E."/>
            <person name="Friedrich G."/>
            <person name="Voss H."/>
            <person name="Schluter T."/>
            <person name="Margolis J."/>
            <person name="Platt D."/>
            <person name="Swimmer C."/>
            <person name="Gnirke A."/>
            <person name="Chen F."/>
            <person name="Vysotskaia V."/>
            <person name="Mannhaupt G."/>
            <person name="Guldener U."/>
            <person name="Munsterkotter M."/>
            <person name="Haase D."/>
            <person name="Oesterheld M."/>
            <person name="Mewes H.W."/>
            <person name="Mauceli E.W."/>
            <person name="DeCaprio D."/>
            <person name="Wade C.M."/>
            <person name="Butler J."/>
            <person name="Young S."/>
            <person name="Jaffe D.B."/>
            <person name="Calvo S."/>
            <person name="Nusbaum C."/>
            <person name="Galagan J."/>
            <person name="Birren B.W."/>
        </authorList>
    </citation>
    <scope>NUCLEOTIDE SEQUENCE [LARGE SCALE GENOMIC DNA]</scope>
    <source>
        <strain evidence="3">DSM 14603 / FGSC 9021 / UM521</strain>
    </source>
</reference>
<dbReference type="EMBL" id="CM003146">
    <property type="protein sequence ID" value="KIS68960.1"/>
    <property type="molecule type" value="Genomic_DNA"/>
</dbReference>
<feature type="region of interest" description="Disordered" evidence="1">
    <location>
        <begin position="606"/>
        <end position="651"/>
    </location>
</feature>
<accession>A0A0D1E338</accession>
<dbReference type="OrthoDB" id="2536714at2759"/>
<feature type="compositionally biased region" description="Low complexity" evidence="1">
    <location>
        <begin position="269"/>
        <end position="286"/>
    </location>
</feature>
<feature type="compositionally biased region" description="Low complexity" evidence="1">
    <location>
        <begin position="784"/>
        <end position="794"/>
    </location>
</feature>
<feature type="region of interest" description="Disordered" evidence="1">
    <location>
        <begin position="784"/>
        <end position="824"/>
    </location>
</feature>
<feature type="region of interest" description="Disordered" evidence="1">
    <location>
        <begin position="151"/>
        <end position="170"/>
    </location>
</feature>
<feature type="compositionally biased region" description="Polar residues" evidence="1">
    <location>
        <begin position="74"/>
        <end position="95"/>
    </location>
</feature>
<feature type="region of interest" description="Disordered" evidence="1">
    <location>
        <begin position="19"/>
        <end position="39"/>
    </location>
</feature>
<feature type="region of interest" description="Disordered" evidence="1">
    <location>
        <begin position="182"/>
        <end position="221"/>
    </location>
</feature>
<feature type="region of interest" description="Disordered" evidence="1">
    <location>
        <begin position="265"/>
        <end position="286"/>
    </location>
</feature>
<feature type="compositionally biased region" description="Low complexity" evidence="1">
    <location>
        <begin position="19"/>
        <end position="36"/>
    </location>
</feature>
<dbReference type="GeneID" id="23566372"/>
<sequence>MDPSFMPSCGFHYIQHTPCSASSPSATTSPDPTFSPRSVSCESNDTCPSSFTPFFASSTADKPLDSRHTPVQLPESSVSSLPASTISDAASSSFTLRRRPRPAHCNNGTISTDAGIPDSRFSSLHELLEKAGYKETRVVTPDRQSLAGMFAQKLATPPRKPRLVDDFSSDSPSLAACELRRAYERSTTSRSTPKATSTKSLPSRNYKPPTQNNAPPLPSAPASSSSWFPNIWFFGPGSFSNDASQVAVQGDEPVDIASQQEPLQANVGSSTLASTSASASTSPSSAVTAAKAKRTATVNPVWTASVAYRSAKSHTAPVRKSAAISSQATHSQADAEQAWKELHNRGSNANTKRRPGLIDAFSSPTKQAPHANASQASPSRQRQWRQERAKWRESLGDLQAMMDQSRLRREIAAAAAAATTETETAKAIETDCTNGSGMDDDTSAEVAAGEAVFAARAAQTHNDAMAKFVSGPALPFLSTDPAVAPRNASCTTPAHLSMRRIKSVEVLSKIMRERRTISTASSSCNALDTTWHDTPSSIGIDVQDGRISPTIKKRCTPPRLTVSSPRGISSPKELELEGQEFEPMSWSPGKCGGAIIISNRRVQNKRRSKLRHVSSGADLVSTTTAKGDLKTPSRRARGRDKTLANTSPGESGGARVAVAALIRNSVGSLSRGSTARAFKDDFHVLDDAEREVALQAGGVLDSPTRQRCSNPEHSVLALSSIHNTRAASDRTDVFRSSTTLTLSKKDFSARITRTSKIMRLIDEAENVPSIASMISQPVVASRSSSASRPAVAQPITSPKPSPANSRTHIAQGLSSSLSKNSRDRMHTITRVLGQKQPLSS</sequence>
<feature type="region of interest" description="Disordered" evidence="1">
    <location>
        <begin position="312"/>
        <end position="389"/>
    </location>
</feature>
<dbReference type="VEuPathDB" id="FungiDB:UMAG_10327"/>
<name>A0A0D1E338_MYCMD</name>
<dbReference type="RefSeq" id="XP_011389484.1">
    <property type="nucleotide sequence ID" value="XM_011391182.1"/>
</dbReference>
<dbReference type="eggNOG" id="ENOG502RDZI">
    <property type="taxonomic scope" value="Eukaryota"/>
</dbReference>
<dbReference type="KEGG" id="uma:UMAG_10327"/>
<organism evidence="2 3">
    <name type="scientific">Mycosarcoma maydis</name>
    <name type="common">Corn smut fungus</name>
    <name type="synonym">Ustilago maydis</name>
    <dbReference type="NCBI Taxonomy" id="5270"/>
    <lineage>
        <taxon>Eukaryota</taxon>
        <taxon>Fungi</taxon>
        <taxon>Dikarya</taxon>
        <taxon>Basidiomycota</taxon>
        <taxon>Ustilaginomycotina</taxon>
        <taxon>Ustilaginomycetes</taxon>
        <taxon>Ustilaginales</taxon>
        <taxon>Ustilaginaceae</taxon>
        <taxon>Mycosarcoma</taxon>
    </lineage>
</organism>
<feature type="compositionally biased region" description="Polar residues" evidence="1">
    <location>
        <begin position="362"/>
        <end position="381"/>
    </location>
</feature>
<evidence type="ECO:0000313" key="2">
    <source>
        <dbReference type="EMBL" id="KIS68960.1"/>
    </source>
</evidence>
<dbReference type="Proteomes" id="UP000000561">
    <property type="component" value="Chromosome 7"/>
</dbReference>
<feature type="compositionally biased region" description="Polar residues" evidence="1">
    <location>
        <begin position="795"/>
        <end position="819"/>
    </location>
</feature>
<feature type="region of interest" description="Disordered" evidence="1">
    <location>
        <begin position="58"/>
        <end position="111"/>
    </location>
</feature>
<evidence type="ECO:0000313" key="3">
    <source>
        <dbReference type="Proteomes" id="UP000000561"/>
    </source>
</evidence>
<protein>
    <submittedName>
        <fullName evidence="2">Uncharacterized protein</fullName>
    </submittedName>
</protein>
<dbReference type="InParanoid" id="A0A0D1E338"/>
<gene>
    <name evidence="2" type="ORF">UMAG_10327</name>
</gene>
<feature type="compositionally biased region" description="Polar residues" evidence="1">
    <location>
        <begin position="185"/>
        <end position="213"/>
    </location>
</feature>
<feature type="region of interest" description="Disordered" evidence="1">
    <location>
        <begin position="549"/>
        <end position="583"/>
    </location>
</feature>